<keyword evidence="5" id="KW-1185">Reference proteome</keyword>
<evidence type="ECO:0000313" key="5">
    <source>
        <dbReference type="Proteomes" id="UP001352852"/>
    </source>
</evidence>
<evidence type="ECO:0000313" key="4">
    <source>
        <dbReference type="EMBL" id="MED6273299.1"/>
    </source>
</evidence>
<accession>A0ABU7DGG2</accession>
<gene>
    <name evidence="4" type="ORF">CHARACLAT_005007</name>
</gene>
<organism evidence="4 5">
    <name type="scientific">Characodon lateralis</name>
    <dbReference type="NCBI Taxonomy" id="208331"/>
    <lineage>
        <taxon>Eukaryota</taxon>
        <taxon>Metazoa</taxon>
        <taxon>Chordata</taxon>
        <taxon>Craniata</taxon>
        <taxon>Vertebrata</taxon>
        <taxon>Euteleostomi</taxon>
        <taxon>Actinopterygii</taxon>
        <taxon>Neopterygii</taxon>
        <taxon>Teleostei</taxon>
        <taxon>Neoteleostei</taxon>
        <taxon>Acanthomorphata</taxon>
        <taxon>Ovalentaria</taxon>
        <taxon>Atherinomorphae</taxon>
        <taxon>Cyprinodontiformes</taxon>
        <taxon>Goodeidae</taxon>
        <taxon>Characodon</taxon>
    </lineage>
</organism>
<dbReference type="EMBL" id="JAHUTJ010024831">
    <property type="protein sequence ID" value="MED6273299.1"/>
    <property type="molecule type" value="Genomic_DNA"/>
</dbReference>
<reference evidence="4 5" key="1">
    <citation type="submission" date="2021-06" db="EMBL/GenBank/DDBJ databases">
        <authorList>
            <person name="Palmer J.M."/>
        </authorList>
    </citation>
    <scope>NUCLEOTIDE SEQUENCE [LARGE SCALE GENOMIC DNA]</scope>
    <source>
        <strain evidence="4 5">CL_MEX2019</strain>
        <tissue evidence="4">Muscle</tissue>
    </source>
</reference>
<evidence type="ECO:0000256" key="1">
    <source>
        <dbReference type="ARBA" id="ARBA00023054"/>
    </source>
</evidence>
<name>A0ABU7DGG2_9TELE</name>
<keyword evidence="1" id="KW-0175">Coiled coil</keyword>
<sequence>MLRTRYRYTTPHINSLCDNFEAFHLKGPTMEEKLGEKKKNQTQSSPDLTFWTTPPAALRGQNDIFNYDKRIAELKTDVAMFTKKIKELEKVIRPLETEVNCNQRFCDREIYNIQQFMTRIERKPLDAKILFEKAIKLKQESSVTLEKMLRERMTLKSEFEKVEYTLNRHKCYGDILFKLSPPEWQEAKEAEILKAKNAQKESNPEPEETANSKCVEAAQKSSPGGTLPLESKLSMLRFTESVVLSGSEGNEKIMEIYFSDPSEVVVLPSELTDQILSLIENATEMDEMLEQTLEITTNKMKEDEKKLTMQENNMKSRTEMEKKRAVVLKKQVQLHKSLKSQDQDIMLEALGRKVTEVHSCFSESRLINLATLEKLCSVEYRMTLLLQQIEYIPADMFQTLWQIRDGEKKSRLQEERLRQERLKQKEKLDKCLKRALGESKKITGRKLMPRCIPVQKKVQVNVESSAPVEEDPHAEVFIEGCDSILNTYI</sequence>
<comment type="caution">
    <text evidence="4">The sequence shown here is derived from an EMBL/GenBank/DDBJ whole genome shotgun (WGS) entry which is preliminary data.</text>
</comment>
<dbReference type="PANTHER" id="PTHR21683:SF3">
    <property type="entry name" value="CILIA AND FLAGELLA ASSOCIATED PROTEIN 100"/>
    <property type="match status" value="1"/>
</dbReference>
<proteinExistence type="predicted"/>
<protein>
    <recommendedName>
        <fullName evidence="3">DUF4200 domain-containing protein</fullName>
    </recommendedName>
</protein>
<evidence type="ECO:0000259" key="3">
    <source>
        <dbReference type="Pfam" id="PF13863"/>
    </source>
</evidence>
<feature type="compositionally biased region" description="Polar residues" evidence="2">
    <location>
        <begin position="41"/>
        <end position="52"/>
    </location>
</feature>
<dbReference type="Pfam" id="PF13863">
    <property type="entry name" value="DUF4200"/>
    <property type="match status" value="1"/>
</dbReference>
<dbReference type="Proteomes" id="UP001352852">
    <property type="component" value="Unassembled WGS sequence"/>
</dbReference>
<dbReference type="InterPro" id="IPR025252">
    <property type="entry name" value="DUF4200"/>
</dbReference>
<dbReference type="PANTHER" id="PTHR21683">
    <property type="entry name" value="COILED-COIL DOMAIN-CONTAINING PROTEIN 42 LIKE-2-LIKE-RELATED"/>
    <property type="match status" value="1"/>
</dbReference>
<evidence type="ECO:0000256" key="2">
    <source>
        <dbReference type="SAM" id="MobiDB-lite"/>
    </source>
</evidence>
<feature type="region of interest" description="Disordered" evidence="2">
    <location>
        <begin position="196"/>
        <end position="226"/>
    </location>
</feature>
<dbReference type="InterPro" id="IPR051147">
    <property type="entry name" value="CFAP_domain-containing"/>
</dbReference>
<feature type="domain" description="DUF4200" evidence="3">
    <location>
        <begin position="71"/>
        <end position="181"/>
    </location>
</feature>
<feature type="region of interest" description="Disordered" evidence="2">
    <location>
        <begin position="33"/>
        <end position="52"/>
    </location>
</feature>